<evidence type="ECO:0000256" key="2">
    <source>
        <dbReference type="ARBA" id="ARBA00009533"/>
    </source>
</evidence>
<dbReference type="InterPro" id="IPR015421">
    <property type="entry name" value="PyrdxlP-dep_Trfase_major"/>
</dbReference>
<evidence type="ECO:0000256" key="8">
    <source>
        <dbReference type="RuleBase" id="RU000382"/>
    </source>
</evidence>
<dbReference type="Gene3D" id="3.90.1150.170">
    <property type="match status" value="1"/>
</dbReference>
<protein>
    <recommendedName>
        <fullName evidence="11">Glutamate decarboxylase</fullName>
    </recommendedName>
</protein>
<dbReference type="InterPro" id="IPR002129">
    <property type="entry name" value="PyrdxlP-dep_de-COase"/>
</dbReference>
<reference evidence="9" key="2">
    <citation type="submission" date="2020-05" db="UniProtKB">
        <authorList>
            <consortium name="EnsemblMetazoa"/>
        </authorList>
    </citation>
    <scope>IDENTIFICATION</scope>
    <source>
        <strain evidence="9">IAEA</strain>
    </source>
</reference>
<comment type="similarity">
    <text evidence="2 8">Belongs to the group II decarboxylase family.</text>
</comment>
<dbReference type="GO" id="GO:0005737">
    <property type="term" value="C:cytoplasm"/>
    <property type="evidence" value="ECO:0007669"/>
    <property type="project" value="TreeGrafter"/>
</dbReference>
<evidence type="ECO:0000256" key="5">
    <source>
        <dbReference type="ARBA" id="ARBA00022898"/>
    </source>
</evidence>
<dbReference type="Pfam" id="PF00282">
    <property type="entry name" value="Pyridoxal_deC"/>
    <property type="match status" value="1"/>
</dbReference>
<keyword evidence="5 7" id="KW-0663">Pyridoxal phosphate</keyword>
<dbReference type="AlphaFoldDB" id="A0A1B0BNF2"/>
<dbReference type="Proteomes" id="UP000092460">
    <property type="component" value="Unassembled WGS sequence"/>
</dbReference>
<sequence length="544" mass="62566">MNANEICKQNNENEHIQYTPAVLAANSVDSIRFNLTNDWNILSSIYDLLVDEKAFCVASQEWSEKIVLFEQPKELEFCFSFMHVLFFLPKKLIDLTIDENKSLTMPEIEKICRQVIKYSVKTSHGRFHNQLFGQMDPYGLAGTWISEALNTSAYTYEVAPIFSLIETEIIKRICELCGYVNGDGIFSPGGSISNMYGLALARYKRFPNIKTAGMFGLPPLVLFTSEESHYSLKKAAHWLGFGMDNCVEVTTNERGQMSVEDLEDKILQVKAEGRVPLFVNATAGTTVLGAFDDFEKVADICEKYDLWLHVDGCLGGSALFCYKYRQLLKGLHRSNSFSWNPHKSMGAPLQCSLFITRELELLPKCNSLAVDYLFQQDKFYDVSYDTGNKSVQCGRKVDAFKLWLMLKARGYGSYGRLLDHALDISKVFVDKLRQRESRGFRLVIDEFQYTNICFWYIPEHLRNLEETEEWKQKLYEVAPKVKELMIREGTLMLGYCPLQYRNIGNFFRMVFTCFPVITDSELDFILNEIERLAEQLHKVINGFV</sequence>
<dbReference type="EMBL" id="JXJN01017348">
    <property type="status" value="NOT_ANNOTATED_CDS"/>
    <property type="molecule type" value="Genomic_DNA"/>
</dbReference>
<organism evidence="9 10">
    <name type="scientific">Glossina palpalis gambiensis</name>
    <dbReference type="NCBI Taxonomy" id="67801"/>
    <lineage>
        <taxon>Eukaryota</taxon>
        <taxon>Metazoa</taxon>
        <taxon>Ecdysozoa</taxon>
        <taxon>Arthropoda</taxon>
        <taxon>Hexapoda</taxon>
        <taxon>Insecta</taxon>
        <taxon>Pterygota</taxon>
        <taxon>Neoptera</taxon>
        <taxon>Endopterygota</taxon>
        <taxon>Diptera</taxon>
        <taxon>Brachycera</taxon>
        <taxon>Muscomorpha</taxon>
        <taxon>Hippoboscoidea</taxon>
        <taxon>Glossinidae</taxon>
        <taxon>Glossina</taxon>
    </lineage>
</organism>
<dbReference type="EnsemblMetazoa" id="GPPI035545-RA">
    <property type="protein sequence ID" value="GPPI035545-PA"/>
    <property type="gene ID" value="GPPI035545"/>
</dbReference>
<evidence type="ECO:0000256" key="7">
    <source>
        <dbReference type="PIRSR" id="PIRSR602129-50"/>
    </source>
</evidence>
<dbReference type="FunFam" id="3.40.640.10:FF:000016">
    <property type="entry name" value="Glutamate decarboxylase like 1"/>
    <property type="match status" value="1"/>
</dbReference>
<dbReference type="GO" id="GO:0019752">
    <property type="term" value="P:carboxylic acid metabolic process"/>
    <property type="evidence" value="ECO:0007669"/>
    <property type="project" value="InterPro"/>
</dbReference>
<name>A0A1B0BNF2_9MUSC</name>
<dbReference type="VEuPathDB" id="VectorBase:GPPI035545"/>
<comment type="subunit">
    <text evidence="3">Homodimer.</text>
</comment>
<dbReference type="SUPFAM" id="SSF53383">
    <property type="entry name" value="PLP-dependent transferases"/>
    <property type="match status" value="1"/>
</dbReference>
<proteinExistence type="inferred from homology"/>
<keyword evidence="10" id="KW-1185">Reference proteome</keyword>
<keyword evidence="6 8" id="KW-0456">Lyase</keyword>
<dbReference type="GO" id="GO:0030170">
    <property type="term" value="F:pyridoxal phosphate binding"/>
    <property type="evidence" value="ECO:0007669"/>
    <property type="project" value="InterPro"/>
</dbReference>
<comment type="cofactor">
    <cofactor evidence="1 7 8">
        <name>pyridoxal 5'-phosphate</name>
        <dbReference type="ChEBI" id="CHEBI:597326"/>
    </cofactor>
</comment>
<dbReference type="PANTHER" id="PTHR45677">
    <property type="entry name" value="GLUTAMATE DECARBOXYLASE-RELATED"/>
    <property type="match status" value="1"/>
</dbReference>
<dbReference type="GO" id="GO:0016831">
    <property type="term" value="F:carboxy-lyase activity"/>
    <property type="evidence" value="ECO:0007669"/>
    <property type="project" value="UniProtKB-KW"/>
</dbReference>
<evidence type="ECO:0000256" key="1">
    <source>
        <dbReference type="ARBA" id="ARBA00001933"/>
    </source>
</evidence>
<dbReference type="PANTHER" id="PTHR45677:SF13">
    <property type="entry name" value="LP10922P"/>
    <property type="match status" value="1"/>
</dbReference>
<evidence type="ECO:0000256" key="3">
    <source>
        <dbReference type="ARBA" id="ARBA00011738"/>
    </source>
</evidence>
<dbReference type="CDD" id="cd06450">
    <property type="entry name" value="DOPA_deC_like"/>
    <property type="match status" value="1"/>
</dbReference>
<evidence type="ECO:0000256" key="6">
    <source>
        <dbReference type="ARBA" id="ARBA00023239"/>
    </source>
</evidence>
<accession>A0A1B0BNF2</accession>
<evidence type="ECO:0000256" key="4">
    <source>
        <dbReference type="ARBA" id="ARBA00022793"/>
    </source>
</evidence>
<reference evidence="10" key="1">
    <citation type="submission" date="2015-01" db="EMBL/GenBank/DDBJ databases">
        <authorList>
            <person name="Aksoy S."/>
            <person name="Warren W."/>
            <person name="Wilson R.K."/>
        </authorList>
    </citation>
    <scope>NUCLEOTIDE SEQUENCE [LARGE SCALE GENOMIC DNA]</scope>
    <source>
        <strain evidence="10">IAEA</strain>
    </source>
</reference>
<dbReference type="STRING" id="67801.A0A1B0BNF2"/>
<keyword evidence="4" id="KW-0210">Decarboxylase</keyword>
<dbReference type="Gene3D" id="3.40.640.10">
    <property type="entry name" value="Type I PLP-dependent aspartate aminotransferase-like (Major domain)"/>
    <property type="match status" value="1"/>
</dbReference>
<evidence type="ECO:0000313" key="9">
    <source>
        <dbReference type="EnsemblMetazoa" id="GPPI035545-PA"/>
    </source>
</evidence>
<feature type="modified residue" description="N6-(pyridoxal phosphate)lysine" evidence="7">
    <location>
        <position position="343"/>
    </location>
</feature>
<dbReference type="InterPro" id="IPR015424">
    <property type="entry name" value="PyrdxlP-dep_Trfase"/>
</dbReference>
<evidence type="ECO:0008006" key="11">
    <source>
        <dbReference type="Google" id="ProtNLM"/>
    </source>
</evidence>
<evidence type="ECO:0000313" key="10">
    <source>
        <dbReference type="Proteomes" id="UP000092460"/>
    </source>
</evidence>